<dbReference type="EC" id="3.5.1.94" evidence="5"/>
<dbReference type="FunFam" id="3.40.50.880:FF:000030">
    <property type="entry name" value="Gamma-glutamyl-gamma-aminobutyrate hydrolase PuuD"/>
    <property type="match status" value="1"/>
</dbReference>
<evidence type="ECO:0000256" key="5">
    <source>
        <dbReference type="ARBA" id="ARBA00066788"/>
    </source>
</evidence>
<dbReference type="InterPro" id="IPR044668">
    <property type="entry name" value="PuuD-like"/>
</dbReference>
<name>A0A233RCA2_9GAMM</name>
<keyword evidence="6" id="KW-0378">Hydrolase</keyword>
<dbReference type="CDD" id="cd01745">
    <property type="entry name" value="GATase1_2"/>
    <property type="match status" value="1"/>
</dbReference>
<dbReference type="GO" id="GO:0033969">
    <property type="term" value="F:gamma-glutamyl-gamma-aminobutyrate hydrolase activity"/>
    <property type="evidence" value="ECO:0007669"/>
    <property type="project" value="UniProtKB-EC"/>
</dbReference>
<comment type="caution">
    <text evidence="6">The sequence shown here is derived from an EMBL/GenBank/DDBJ whole genome shotgun (WGS) entry which is preliminary data.</text>
</comment>
<evidence type="ECO:0000313" key="6">
    <source>
        <dbReference type="EMBL" id="OXY81019.1"/>
    </source>
</evidence>
<evidence type="ECO:0000256" key="3">
    <source>
        <dbReference type="ARBA" id="ARBA00055068"/>
    </source>
</evidence>
<dbReference type="PANTHER" id="PTHR43235:SF1">
    <property type="entry name" value="GLUTAMINE AMIDOTRANSFERASE PB2B2.05-RELATED"/>
    <property type="match status" value="1"/>
</dbReference>
<comment type="pathway">
    <text evidence="4">Amine and polyamine degradation; putrescine degradation; 4-aminobutanoate from putrescine: step 4/4.</text>
</comment>
<dbReference type="Proteomes" id="UP000242757">
    <property type="component" value="Unassembled WGS sequence"/>
</dbReference>
<dbReference type="Gene3D" id="3.40.50.880">
    <property type="match status" value="1"/>
</dbReference>
<protein>
    <recommendedName>
        <fullName evidence="5">gamma-glutamyl-gamma-aminobutyrate hydrolase</fullName>
        <ecNumber evidence="5">3.5.1.94</ecNumber>
    </recommendedName>
</protein>
<dbReference type="GO" id="GO:0006598">
    <property type="term" value="P:polyamine catabolic process"/>
    <property type="evidence" value="ECO:0007669"/>
    <property type="project" value="TreeGrafter"/>
</dbReference>
<dbReference type="InterPro" id="IPR029062">
    <property type="entry name" value="Class_I_gatase-like"/>
</dbReference>
<evidence type="ECO:0000256" key="1">
    <source>
        <dbReference type="ARBA" id="ARBA00011083"/>
    </source>
</evidence>
<evidence type="ECO:0000256" key="2">
    <source>
        <dbReference type="ARBA" id="ARBA00052718"/>
    </source>
</evidence>
<organism evidence="6 7">
    <name type="scientific">Oceanimonas doudoroffii</name>
    <dbReference type="NCBI Taxonomy" id="84158"/>
    <lineage>
        <taxon>Bacteria</taxon>
        <taxon>Pseudomonadati</taxon>
        <taxon>Pseudomonadota</taxon>
        <taxon>Gammaproteobacteria</taxon>
        <taxon>Aeromonadales</taxon>
        <taxon>Aeromonadaceae</taxon>
        <taxon>Oceanimonas</taxon>
    </lineage>
</organism>
<proteinExistence type="inferred from homology"/>
<comment type="catalytic activity">
    <reaction evidence="2">
        <text>4-(gamma-L-glutamylamino)butanoate + H2O = 4-aminobutanoate + L-glutamate</text>
        <dbReference type="Rhea" id="RHEA:19737"/>
        <dbReference type="ChEBI" id="CHEBI:15377"/>
        <dbReference type="ChEBI" id="CHEBI:29985"/>
        <dbReference type="ChEBI" id="CHEBI:58800"/>
        <dbReference type="ChEBI" id="CHEBI:59888"/>
        <dbReference type="EC" id="3.5.1.94"/>
    </reaction>
</comment>
<dbReference type="GO" id="GO:0005829">
    <property type="term" value="C:cytosol"/>
    <property type="evidence" value="ECO:0007669"/>
    <property type="project" value="TreeGrafter"/>
</dbReference>
<reference evidence="6 7" key="1">
    <citation type="submission" date="2017-08" db="EMBL/GenBank/DDBJ databases">
        <title>A Genome Sequence of Oceanimonas doudoroffii ATCC 27123T.</title>
        <authorList>
            <person name="Brennan M.A."/>
            <person name="Maclea K.S."/>
            <person name="Mcclelland W.D."/>
            <person name="Trachtenberg A.M."/>
        </authorList>
    </citation>
    <scope>NUCLEOTIDE SEQUENCE [LARGE SCALE GENOMIC DNA]</scope>
    <source>
        <strain evidence="6 7">ATCC 27123</strain>
    </source>
</reference>
<dbReference type="PANTHER" id="PTHR43235">
    <property type="entry name" value="GLUTAMINE AMIDOTRANSFERASE PB2B2.05-RELATED"/>
    <property type="match status" value="1"/>
</dbReference>
<evidence type="ECO:0000256" key="4">
    <source>
        <dbReference type="ARBA" id="ARBA00060634"/>
    </source>
</evidence>
<dbReference type="AlphaFoldDB" id="A0A233RCA2"/>
<keyword evidence="7" id="KW-1185">Reference proteome</keyword>
<dbReference type="InterPro" id="IPR011697">
    <property type="entry name" value="Peptidase_C26"/>
</dbReference>
<dbReference type="EMBL" id="NBIM01000006">
    <property type="protein sequence ID" value="OXY81019.1"/>
    <property type="molecule type" value="Genomic_DNA"/>
</dbReference>
<sequence length="249" mass="27418">MHKPLIGVTACQRQIEGHHCHMVVNKYVDALRHSANVEVVLLPALAEGLNEGILERLDGLCLTGSYSNVDPRHYAPDRDHPDCRLDPDRDGSALSLIRTARKLQLPLLGICRGLQEMNVAWGGSLRQPLQVLPGLMDHREPNTDGVNSHYEPAHALSLNPDGLLHRLTGELNFEVNSLHQQGIDRLGEGLLAEALAPDGLVEAISDPTLPFALGVQWHPEWRTDEHPLYAAIFTAFGTACAHYRDSIKA</sequence>
<evidence type="ECO:0000313" key="7">
    <source>
        <dbReference type="Proteomes" id="UP000242757"/>
    </source>
</evidence>
<comment type="function">
    <text evidence="3">Involved in the breakdown of putrescine via hydrolysis of the gamma-glutamyl linkage of gamma-glutamyl-gamma-aminobutyrate.</text>
</comment>
<accession>A0A233RCA2</accession>
<dbReference type="PROSITE" id="PS51273">
    <property type="entry name" value="GATASE_TYPE_1"/>
    <property type="match status" value="1"/>
</dbReference>
<comment type="similarity">
    <text evidence="1">Belongs to the peptidase C26 family.</text>
</comment>
<dbReference type="RefSeq" id="WP_094201609.1">
    <property type="nucleotide sequence ID" value="NZ_NBIM01000006.1"/>
</dbReference>
<dbReference type="Pfam" id="PF07722">
    <property type="entry name" value="Peptidase_C26"/>
    <property type="match status" value="1"/>
</dbReference>
<dbReference type="OrthoDB" id="9813383at2"/>
<dbReference type="SUPFAM" id="SSF52317">
    <property type="entry name" value="Class I glutamine amidotransferase-like"/>
    <property type="match status" value="1"/>
</dbReference>
<gene>
    <name evidence="6" type="ORF">B6S08_14955</name>
</gene>